<dbReference type="InterPro" id="IPR050228">
    <property type="entry name" value="Carboxylesterase_BioH"/>
</dbReference>
<feature type="domain" description="AB hydrolase-1" evidence="1">
    <location>
        <begin position="22"/>
        <end position="252"/>
    </location>
</feature>
<evidence type="ECO:0000313" key="2">
    <source>
        <dbReference type="EMBL" id="MCO8277941.1"/>
    </source>
</evidence>
<accession>A0ABT1E6R4</accession>
<dbReference type="InterPro" id="IPR029058">
    <property type="entry name" value="AB_hydrolase_fold"/>
</dbReference>
<gene>
    <name evidence="2" type="ORF">M1L60_45955</name>
</gene>
<dbReference type="Gene3D" id="3.40.50.1820">
    <property type="entry name" value="alpha/beta hydrolase"/>
    <property type="match status" value="1"/>
</dbReference>
<dbReference type="InterPro" id="IPR000073">
    <property type="entry name" value="AB_hydrolase_1"/>
</dbReference>
<reference evidence="2 3" key="1">
    <citation type="submission" date="2022-06" db="EMBL/GenBank/DDBJ databases">
        <title>New Species of the Genus Actinoplanes, ActinopZanes ferrugineus.</title>
        <authorList>
            <person name="Ding P."/>
        </authorList>
    </citation>
    <scope>NUCLEOTIDE SEQUENCE [LARGE SCALE GENOMIC DNA]</scope>
    <source>
        <strain evidence="2 3">TRM88003</strain>
    </source>
</reference>
<dbReference type="PANTHER" id="PTHR43194">
    <property type="entry name" value="HYDROLASE ALPHA/BETA FOLD FAMILY"/>
    <property type="match status" value="1"/>
</dbReference>
<evidence type="ECO:0000259" key="1">
    <source>
        <dbReference type="Pfam" id="PF00561"/>
    </source>
</evidence>
<keyword evidence="3" id="KW-1185">Reference proteome</keyword>
<dbReference type="EMBL" id="JAMYJR010000070">
    <property type="protein sequence ID" value="MCO8277941.1"/>
    <property type="molecule type" value="Genomic_DNA"/>
</dbReference>
<protein>
    <submittedName>
        <fullName evidence="2">Alpha/beta hydrolase</fullName>
    </submittedName>
</protein>
<organism evidence="2 3">
    <name type="scientific">Paractinoplanes aksuensis</name>
    <dbReference type="NCBI Taxonomy" id="2939490"/>
    <lineage>
        <taxon>Bacteria</taxon>
        <taxon>Bacillati</taxon>
        <taxon>Actinomycetota</taxon>
        <taxon>Actinomycetes</taxon>
        <taxon>Micromonosporales</taxon>
        <taxon>Micromonosporaceae</taxon>
        <taxon>Paractinoplanes</taxon>
    </lineage>
</organism>
<dbReference type="PRINTS" id="PR00412">
    <property type="entry name" value="EPOXHYDRLASE"/>
</dbReference>
<evidence type="ECO:0000313" key="3">
    <source>
        <dbReference type="Proteomes" id="UP001523369"/>
    </source>
</evidence>
<dbReference type="Proteomes" id="UP001523369">
    <property type="component" value="Unassembled WGS sequence"/>
</dbReference>
<keyword evidence="2" id="KW-0378">Hydrolase</keyword>
<dbReference type="PRINTS" id="PR00111">
    <property type="entry name" value="ABHYDROLASE"/>
</dbReference>
<dbReference type="SUPFAM" id="SSF53474">
    <property type="entry name" value="alpha/beta-Hydrolases"/>
    <property type="match status" value="1"/>
</dbReference>
<sequence length="265" mass="28837">MPTITTGDGVRLNYSDEGTGAPVVLIAGFCAPLESWELQRAALAAGGYRVIGFDRRSHGRSESPAYGQRLARHGRDLQELLDTLALEDVTLVGGSMGASTVWAYYDLFGPERLSRVVTIDQTPRMVNDDEWPHGFYGLTRGNVGTYFDAGVPDTGRGRAGDRLEGVTRLAGALGRVPEFADPRTPERRALLQNHAEQDWRDVIARMAVPSLFIAGRESQFWPCEHAEAAAATNQLASVVTLEDCGHAANLDQPELTNAAILEFLK</sequence>
<proteinExistence type="predicted"/>
<dbReference type="Pfam" id="PF00561">
    <property type="entry name" value="Abhydrolase_1"/>
    <property type="match status" value="1"/>
</dbReference>
<dbReference type="GO" id="GO:0016787">
    <property type="term" value="F:hydrolase activity"/>
    <property type="evidence" value="ECO:0007669"/>
    <property type="project" value="UniProtKB-KW"/>
</dbReference>
<name>A0ABT1E6R4_9ACTN</name>
<dbReference type="InterPro" id="IPR000639">
    <property type="entry name" value="Epox_hydrolase-like"/>
</dbReference>
<comment type="caution">
    <text evidence="2">The sequence shown here is derived from an EMBL/GenBank/DDBJ whole genome shotgun (WGS) entry which is preliminary data.</text>
</comment>
<dbReference type="RefSeq" id="WP_253243943.1">
    <property type="nucleotide sequence ID" value="NZ_JAMYJR010000070.1"/>
</dbReference>
<dbReference type="PANTHER" id="PTHR43194:SF2">
    <property type="entry name" value="PEROXISOMAL MEMBRANE PROTEIN LPX1"/>
    <property type="match status" value="1"/>
</dbReference>